<dbReference type="InterPro" id="IPR046457">
    <property type="entry name" value="PMI_typeI_cat"/>
</dbReference>
<dbReference type="PANTHER" id="PTHR10309">
    <property type="entry name" value="MANNOSE-6-PHOSPHATE ISOMERASE"/>
    <property type="match status" value="1"/>
</dbReference>
<dbReference type="InterPro" id="IPR001250">
    <property type="entry name" value="Man6P_Isoase-1"/>
</dbReference>
<evidence type="ECO:0000256" key="2">
    <source>
        <dbReference type="ARBA" id="ARBA00001947"/>
    </source>
</evidence>
<dbReference type="NCBIfam" id="TIGR00218">
    <property type="entry name" value="manA"/>
    <property type="match status" value="1"/>
</dbReference>
<evidence type="ECO:0000256" key="8">
    <source>
        <dbReference type="ARBA" id="ARBA00023235"/>
    </source>
</evidence>
<dbReference type="PRINTS" id="PR00714">
    <property type="entry name" value="MAN6PISMRASE"/>
</dbReference>
<dbReference type="GO" id="GO:0005975">
    <property type="term" value="P:carbohydrate metabolic process"/>
    <property type="evidence" value="ECO:0007669"/>
    <property type="project" value="InterPro"/>
</dbReference>
<dbReference type="GO" id="GO:0008270">
    <property type="term" value="F:zinc ion binding"/>
    <property type="evidence" value="ECO:0007669"/>
    <property type="project" value="InterPro"/>
</dbReference>
<dbReference type="EMBL" id="HBGU01078447">
    <property type="protein sequence ID" value="CAD9544624.1"/>
    <property type="molecule type" value="Transcribed_RNA"/>
</dbReference>
<comment type="pathway">
    <text evidence="3">Nucleotide-sugar biosynthesis; GDP-alpha-D-mannose biosynthesis; alpha-D-mannose 1-phosphate from D-fructose 6-phosphate: step 1/2.</text>
</comment>
<dbReference type="GO" id="GO:0005829">
    <property type="term" value="C:cytosol"/>
    <property type="evidence" value="ECO:0007669"/>
    <property type="project" value="TreeGrafter"/>
</dbReference>
<evidence type="ECO:0000259" key="10">
    <source>
        <dbReference type="Pfam" id="PF20512"/>
    </source>
</evidence>
<dbReference type="InterPro" id="IPR014710">
    <property type="entry name" value="RmlC-like_jellyroll"/>
</dbReference>
<evidence type="ECO:0000313" key="11">
    <source>
        <dbReference type="EMBL" id="CAD9544450.1"/>
    </source>
</evidence>
<dbReference type="PROSITE" id="PS00965">
    <property type="entry name" value="PMI_I_1"/>
    <property type="match status" value="1"/>
</dbReference>
<comment type="catalytic activity">
    <reaction evidence="1">
        <text>D-mannose 6-phosphate = D-fructose 6-phosphate</text>
        <dbReference type="Rhea" id="RHEA:12356"/>
        <dbReference type="ChEBI" id="CHEBI:58735"/>
        <dbReference type="ChEBI" id="CHEBI:61527"/>
        <dbReference type="EC" id="5.3.1.8"/>
    </reaction>
</comment>
<evidence type="ECO:0000256" key="4">
    <source>
        <dbReference type="ARBA" id="ARBA00010772"/>
    </source>
</evidence>
<evidence type="ECO:0000256" key="7">
    <source>
        <dbReference type="ARBA" id="ARBA00022833"/>
    </source>
</evidence>
<evidence type="ECO:0000256" key="5">
    <source>
        <dbReference type="ARBA" id="ARBA00011956"/>
    </source>
</evidence>
<organism evidence="11">
    <name type="scientific">Haptolina brevifila</name>
    <dbReference type="NCBI Taxonomy" id="156173"/>
    <lineage>
        <taxon>Eukaryota</taxon>
        <taxon>Haptista</taxon>
        <taxon>Haptophyta</taxon>
        <taxon>Prymnesiophyceae</taxon>
        <taxon>Prymnesiales</taxon>
        <taxon>Prymnesiaceae</taxon>
        <taxon>Haptolina</taxon>
    </lineage>
</organism>
<reference evidence="11" key="1">
    <citation type="submission" date="2021-01" db="EMBL/GenBank/DDBJ databases">
        <authorList>
            <person name="Corre E."/>
            <person name="Pelletier E."/>
            <person name="Niang G."/>
            <person name="Scheremetjew M."/>
            <person name="Finn R."/>
            <person name="Kale V."/>
            <person name="Holt S."/>
            <person name="Cochrane G."/>
            <person name="Meng A."/>
            <person name="Brown T."/>
            <person name="Cohen L."/>
        </authorList>
    </citation>
    <scope>NUCLEOTIDE SEQUENCE</scope>
    <source>
        <strain evidence="11">UTEX LB 985</strain>
    </source>
</reference>
<dbReference type="UniPathway" id="UPA00126">
    <property type="reaction ID" value="UER00423"/>
</dbReference>
<dbReference type="EMBL" id="HBGU01078336">
    <property type="protein sequence ID" value="CAD9544450.1"/>
    <property type="molecule type" value="Transcribed_RNA"/>
</dbReference>
<gene>
    <name evidence="11" type="ORF">CBRE1094_LOCUS42718</name>
    <name evidence="12" type="ORF">CBRE1094_LOCUS42773</name>
</gene>
<dbReference type="AlphaFoldDB" id="A0A6U7MSP4"/>
<keyword evidence="7" id="KW-0862">Zinc</keyword>
<feature type="domain" description="Phosphomannose isomerase type I catalytic" evidence="9">
    <location>
        <begin position="103"/>
        <end position="262"/>
    </location>
</feature>
<dbReference type="Gene3D" id="2.60.120.10">
    <property type="entry name" value="Jelly Rolls"/>
    <property type="match status" value="2"/>
</dbReference>
<dbReference type="InterPro" id="IPR011051">
    <property type="entry name" value="RmlC_Cupin_sf"/>
</dbReference>
<accession>A0A6U7MSP4</accession>
<evidence type="ECO:0000256" key="1">
    <source>
        <dbReference type="ARBA" id="ARBA00000757"/>
    </source>
</evidence>
<evidence type="ECO:0000256" key="3">
    <source>
        <dbReference type="ARBA" id="ARBA00004666"/>
    </source>
</evidence>
<dbReference type="CDD" id="cd07011">
    <property type="entry name" value="cupin_PMI_type_I_N"/>
    <property type="match status" value="1"/>
</dbReference>
<comment type="similarity">
    <text evidence="4">Belongs to the mannose-6-phosphate isomerase type 1 family.</text>
</comment>
<comment type="cofactor">
    <cofactor evidence="2">
        <name>Zn(2+)</name>
        <dbReference type="ChEBI" id="CHEBI:29105"/>
    </cofactor>
</comment>
<evidence type="ECO:0000259" key="9">
    <source>
        <dbReference type="Pfam" id="PF20511"/>
    </source>
</evidence>
<protein>
    <recommendedName>
        <fullName evidence="5">mannose-6-phosphate isomerase</fullName>
        <ecNumber evidence="5">5.3.1.8</ecNumber>
    </recommendedName>
</protein>
<dbReference type="PANTHER" id="PTHR10309:SF0">
    <property type="entry name" value="MANNOSE-6-PHOSPHATE ISOMERASE"/>
    <property type="match status" value="1"/>
</dbReference>
<dbReference type="InterPro" id="IPR018050">
    <property type="entry name" value="Pmannose_isomerase-type1_CS"/>
</dbReference>
<dbReference type="EC" id="5.3.1.8" evidence="5"/>
<evidence type="ECO:0000256" key="6">
    <source>
        <dbReference type="ARBA" id="ARBA00022723"/>
    </source>
</evidence>
<sequence>MLGSKLQALDIPSDGASITSVKIDIDPDDGLRTWTVVFKERTSSAANVQKQQAPPPQTVLPPPAPADEVFPIAAEHITNLKVPKLGPALCPADPLYNLRMDRIFPLQCQVQTYAWGKLGEGSLVGRLAASGLDDFELNQGTPYSELWMGTHPSGPSMVTLSAPWRTVTPLSEWIKLNPSLLGPRRLPSQTNLQKTASIRAHTLPFLFKILSVRTALSIQAHPDKALARSLHFKQPTYYKDDNHKPEMAVAITPFEALCSFQPVFMILANCRATPELVELVGEFHISSLESAAAERAAATNATANAEHAARVDELRTRLKAALRAVFEALMTAPADRVANQLNALVKRVQSTNEMLRAPIDVVAMRLHEQYPGDVGVFCIYLLNYQRLKPGEALFLAANEPHAYISGDCAEVMATSDNVVRAGLTPKWKDVETLCSMLTYNDGAPSMVPAKSRGPYVWNYSPPEGCGVDEFTLDRIEVGNHDCPGSTATLPASKGLAIFIIVNGTASVEQINDETDEAVGLMSCVGAGAIHLICPHTVLRIKAQQTPLLAFRATAKIQAETQEARTGQTAA</sequence>
<keyword evidence="8" id="KW-0413">Isomerase</keyword>
<name>A0A6U7MSP4_9EUKA</name>
<dbReference type="GO" id="GO:0004476">
    <property type="term" value="F:mannose-6-phosphate isomerase activity"/>
    <property type="evidence" value="ECO:0007669"/>
    <property type="project" value="UniProtKB-EC"/>
</dbReference>
<dbReference type="InterPro" id="IPR046458">
    <property type="entry name" value="PMI_typeI_hel"/>
</dbReference>
<dbReference type="InterPro" id="IPR016305">
    <property type="entry name" value="Mannose-6-P_Isomerase"/>
</dbReference>
<dbReference type="Pfam" id="PF20511">
    <property type="entry name" value="PMI_typeI_cat"/>
    <property type="match status" value="1"/>
</dbReference>
<dbReference type="Pfam" id="PF20512">
    <property type="entry name" value="PMI_typeI_hel"/>
    <property type="match status" value="1"/>
</dbReference>
<dbReference type="GO" id="GO:0009298">
    <property type="term" value="P:GDP-mannose biosynthetic process"/>
    <property type="evidence" value="ECO:0007669"/>
    <property type="project" value="UniProtKB-UniPathway"/>
</dbReference>
<proteinExistence type="inferred from homology"/>
<evidence type="ECO:0000313" key="12">
    <source>
        <dbReference type="EMBL" id="CAD9544624.1"/>
    </source>
</evidence>
<feature type="domain" description="Phosphomannose isomerase type I helical insertion" evidence="10">
    <location>
        <begin position="303"/>
        <end position="382"/>
    </location>
</feature>
<keyword evidence="6" id="KW-0479">Metal-binding</keyword>
<dbReference type="Gene3D" id="1.10.441.10">
    <property type="entry name" value="Phosphomannose Isomerase, domain 2"/>
    <property type="match status" value="1"/>
</dbReference>
<dbReference type="SUPFAM" id="SSF51182">
    <property type="entry name" value="RmlC-like cupins"/>
    <property type="match status" value="1"/>
</dbReference>